<dbReference type="AlphaFoldDB" id="A0A9D1GRF6"/>
<feature type="transmembrane region" description="Helical" evidence="1">
    <location>
        <begin position="91"/>
        <end position="112"/>
    </location>
</feature>
<feature type="transmembrane region" description="Helical" evidence="1">
    <location>
        <begin position="176"/>
        <end position="199"/>
    </location>
</feature>
<reference evidence="2" key="1">
    <citation type="submission" date="2020-10" db="EMBL/GenBank/DDBJ databases">
        <authorList>
            <person name="Gilroy R."/>
        </authorList>
    </citation>
    <scope>NUCLEOTIDE SEQUENCE</scope>
    <source>
        <strain evidence="2">ChiW17-6978</strain>
    </source>
</reference>
<evidence type="ECO:0000256" key="1">
    <source>
        <dbReference type="SAM" id="Phobius"/>
    </source>
</evidence>
<reference evidence="2" key="2">
    <citation type="journal article" date="2021" name="PeerJ">
        <title>Extensive microbial diversity within the chicken gut microbiome revealed by metagenomics and culture.</title>
        <authorList>
            <person name="Gilroy R."/>
            <person name="Ravi A."/>
            <person name="Getino M."/>
            <person name="Pursley I."/>
            <person name="Horton D.L."/>
            <person name="Alikhan N.F."/>
            <person name="Baker D."/>
            <person name="Gharbi K."/>
            <person name="Hall N."/>
            <person name="Watson M."/>
            <person name="Adriaenssens E.M."/>
            <person name="Foster-Nyarko E."/>
            <person name="Jarju S."/>
            <person name="Secka A."/>
            <person name="Antonio M."/>
            <person name="Oren A."/>
            <person name="Chaudhuri R.R."/>
            <person name="La Ragione R."/>
            <person name="Hildebrand F."/>
            <person name="Pallen M.J."/>
        </authorList>
    </citation>
    <scope>NUCLEOTIDE SEQUENCE</scope>
    <source>
        <strain evidence="2">ChiW17-6978</strain>
    </source>
</reference>
<feature type="transmembrane region" description="Helical" evidence="1">
    <location>
        <begin position="32"/>
        <end position="54"/>
    </location>
</feature>
<dbReference type="EMBL" id="DVLF01000126">
    <property type="protein sequence ID" value="HIT50205.1"/>
    <property type="molecule type" value="Genomic_DNA"/>
</dbReference>
<feature type="transmembrane region" description="Helical" evidence="1">
    <location>
        <begin position="148"/>
        <end position="170"/>
    </location>
</feature>
<evidence type="ECO:0000313" key="3">
    <source>
        <dbReference type="Proteomes" id="UP000886758"/>
    </source>
</evidence>
<dbReference type="Pfam" id="PF12811">
    <property type="entry name" value="BaxI_1"/>
    <property type="match status" value="1"/>
</dbReference>
<accession>A0A9D1GRF6</accession>
<feature type="transmembrane region" description="Helical" evidence="1">
    <location>
        <begin position="220"/>
        <end position="242"/>
    </location>
</feature>
<feature type="transmembrane region" description="Helical" evidence="1">
    <location>
        <begin position="60"/>
        <end position="79"/>
    </location>
</feature>
<feature type="transmembrane region" description="Helical" evidence="1">
    <location>
        <begin position="118"/>
        <end position="141"/>
    </location>
</feature>
<sequence length="245" mass="26544">MKQSPLFSNIQTGEVVYDDVDRATYKGITIKTCFLLLITIAIAAVVAFALPQILENNMTAFVTTLLISSVVGFISVIVGRTSERLAKYFSVIYAACEGLFLGSISAIAEAYVPGAVTTALFSTLIIFAVMLTLFATGILRVGSKFRSFCFAFTLGALGIIMLMSLFSLFITDYSTYLGVMIGVEVFLLIYGIVTLSLNFAEANAVVQRGASKGAEWSVSLGLMISIVYIYVEVLRLIMLFAARDN</sequence>
<keyword evidence="1" id="KW-0472">Membrane</keyword>
<gene>
    <name evidence="2" type="ORF">IAD46_04180</name>
</gene>
<dbReference type="PANTHER" id="PTHR41282">
    <property type="entry name" value="CONSERVED TRANSMEMBRANE PROTEIN-RELATED"/>
    <property type="match status" value="1"/>
</dbReference>
<protein>
    <submittedName>
        <fullName evidence="2">Bax inhibitor-1/YccA family protein</fullName>
    </submittedName>
</protein>
<comment type="caution">
    <text evidence="2">The sequence shown here is derived from an EMBL/GenBank/DDBJ whole genome shotgun (WGS) entry which is preliminary data.</text>
</comment>
<proteinExistence type="predicted"/>
<keyword evidence="1" id="KW-0812">Transmembrane</keyword>
<dbReference type="PANTHER" id="PTHR41282:SF1">
    <property type="entry name" value="CONSERVED TRANSMEMBRANE PROTEIN-RELATED"/>
    <property type="match status" value="1"/>
</dbReference>
<organism evidence="2 3">
    <name type="scientific">Candidatus Pelethenecus faecipullorum</name>
    <dbReference type="NCBI Taxonomy" id="2840900"/>
    <lineage>
        <taxon>Bacteria</taxon>
        <taxon>Bacillati</taxon>
        <taxon>Mycoplasmatota</taxon>
        <taxon>Mollicutes</taxon>
        <taxon>Candidatus Pelethenecus</taxon>
    </lineage>
</organism>
<dbReference type="Proteomes" id="UP000886758">
    <property type="component" value="Unassembled WGS sequence"/>
</dbReference>
<keyword evidence="1" id="KW-1133">Transmembrane helix</keyword>
<name>A0A9D1GRF6_9MOLU</name>
<evidence type="ECO:0000313" key="2">
    <source>
        <dbReference type="EMBL" id="HIT50205.1"/>
    </source>
</evidence>
<dbReference type="InterPro" id="IPR010539">
    <property type="entry name" value="BaxI_1-like"/>
</dbReference>